<dbReference type="EMBL" id="FTOT01000010">
    <property type="protein sequence ID" value="SIT21815.1"/>
    <property type="molecule type" value="Genomic_DNA"/>
</dbReference>
<protein>
    <submittedName>
        <fullName evidence="1">Uncharacterized protein</fullName>
    </submittedName>
</protein>
<keyword evidence="3" id="KW-1185">Reference proteome</keyword>
<dbReference type="AlphaFoldDB" id="A0A1N7QG31"/>
<feature type="non-terminal residue" evidence="1">
    <location>
        <position position="1"/>
    </location>
</feature>
<organism evidence="1 3">
    <name type="scientific">Gemmobacter megaterium</name>
    <dbReference type="NCBI Taxonomy" id="1086013"/>
    <lineage>
        <taxon>Bacteria</taxon>
        <taxon>Pseudomonadati</taxon>
        <taxon>Pseudomonadota</taxon>
        <taxon>Alphaproteobacteria</taxon>
        <taxon>Rhodobacterales</taxon>
        <taxon>Paracoccaceae</taxon>
        <taxon>Gemmobacter</taxon>
    </lineage>
</organism>
<dbReference type="EMBL" id="FTOT01000011">
    <property type="protein sequence ID" value="SIT22303.1"/>
    <property type="molecule type" value="Genomic_DNA"/>
</dbReference>
<proteinExistence type="predicted"/>
<name>A0A1N7QG31_9RHOB</name>
<dbReference type="Proteomes" id="UP000186141">
    <property type="component" value="Unassembled WGS sequence"/>
</dbReference>
<evidence type="ECO:0000313" key="1">
    <source>
        <dbReference type="EMBL" id="SIT21815.1"/>
    </source>
</evidence>
<sequence length="26" mass="2837">TVNASTSITLLNVQRADLVADDFLFI</sequence>
<evidence type="ECO:0000313" key="2">
    <source>
        <dbReference type="EMBL" id="SIT22303.1"/>
    </source>
</evidence>
<gene>
    <name evidence="1" type="ORF">SAMN05421774_11066</name>
    <name evidence="2" type="ORF">SAMN05421774_11154</name>
</gene>
<evidence type="ECO:0000313" key="3">
    <source>
        <dbReference type="Proteomes" id="UP000186141"/>
    </source>
</evidence>
<reference evidence="1 3" key="1">
    <citation type="submission" date="2017-01" db="EMBL/GenBank/DDBJ databases">
        <authorList>
            <person name="Mah S.A."/>
            <person name="Swanson W.J."/>
            <person name="Moy G.W."/>
            <person name="Vacquier V.D."/>
        </authorList>
    </citation>
    <scope>NUCLEOTIDE SEQUENCE [LARGE SCALE GENOMIC DNA]</scope>
    <source>
        <strain evidence="1 3">DSM 26375</strain>
    </source>
</reference>
<accession>A0A1N7QG31</accession>